<keyword evidence="9" id="KW-0539">Nucleus</keyword>
<keyword evidence="7" id="KW-0805">Transcription regulation</keyword>
<evidence type="ECO:0000256" key="9">
    <source>
        <dbReference type="ARBA" id="ARBA00023242"/>
    </source>
</evidence>
<feature type="compositionally biased region" description="Basic residues" evidence="10">
    <location>
        <begin position="93"/>
        <end position="103"/>
    </location>
</feature>
<dbReference type="PANTHER" id="PTHR12360:SF12">
    <property type="entry name" value="TRANSCRIPTIONAL REPRESSOR NF-X1"/>
    <property type="match status" value="1"/>
</dbReference>
<dbReference type="InterPro" id="IPR036867">
    <property type="entry name" value="R3H_dom_sf"/>
</dbReference>
<comment type="caution">
    <text evidence="12">The sequence shown here is derived from an EMBL/GenBank/DDBJ whole genome shotgun (WGS) entry which is preliminary data.</text>
</comment>
<evidence type="ECO:0000256" key="1">
    <source>
        <dbReference type="ARBA" id="ARBA00004123"/>
    </source>
</evidence>
<keyword evidence="6" id="KW-0862">Zinc</keyword>
<dbReference type="Gene3D" id="3.30.1370.50">
    <property type="entry name" value="R3H-like domain"/>
    <property type="match status" value="1"/>
</dbReference>
<keyword evidence="5" id="KW-0863">Zinc-finger</keyword>
<dbReference type="InterPro" id="IPR034078">
    <property type="entry name" value="NFX1_fam"/>
</dbReference>
<comment type="subcellular location">
    <subcellularLocation>
        <location evidence="1">Nucleus</location>
    </subcellularLocation>
</comment>
<dbReference type="SMART" id="SM00438">
    <property type="entry name" value="ZnF_NFX"/>
    <property type="match status" value="8"/>
</dbReference>
<dbReference type="Proteomes" id="UP001208570">
    <property type="component" value="Unassembled WGS sequence"/>
</dbReference>
<dbReference type="PROSITE" id="PS51061">
    <property type="entry name" value="R3H"/>
    <property type="match status" value="1"/>
</dbReference>
<evidence type="ECO:0000256" key="4">
    <source>
        <dbReference type="ARBA" id="ARBA00022737"/>
    </source>
</evidence>
<organism evidence="12 13">
    <name type="scientific">Paralvinella palmiformis</name>
    <dbReference type="NCBI Taxonomy" id="53620"/>
    <lineage>
        <taxon>Eukaryota</taxon>
        <taxon>Metazoa</taxon>
        <taxon>Spiralia</taxon>
        <taxon>Lophotrochozoa</taxon>
        <taxon>Annelida</taxon>
        <taxon>Polychaeta</taxon>
        <taxon>Sedentaria</taxon>
        <taxon>Canalipalpata</taxon>
        <taxon>Terebellida</taxon>
        <taxon>Terebelliformia</taxon>
        <taxon>Alvinellidae</taxon>
        <taxon>Paralvinella</taxon>
    </lineage>
</organism>
<dbReference type="GO" id="GO:0008270">
    <property type="term" value="F:zinc ion binding"/>
    <property type="evidence" value="ECO:0007669"/>
    <property type="project" value="UniProtKB-KW"/>
</dbReference>
<dbReference type="Pfam" id="PF01422">
    <property type="entry name" value="zf-NF-X1"/>
    <property type="match status" value="6"/>
</dbReference>
<feature type="region of interest" description="Disordered" evidence="10">
    <location>
        <begin position="91"/>
        <end position="228"/>
    </location>
</feature>
<evidence type="ECO:0000256" key="3">
    <source>
        <dbReference type="ARBA" id="ARBA00022723"/>
    </source>
</evidence>
<evidence type="ECO:0000256" key="8">
    <source>
        <dbReference type="ARBA" id="ARBA00023163"/>
    </source>
</evidence>
<evidence type="ECO:0000256" key="2">
    <source>
        <dbReference type="ARBA" id="ARBA00007269"/>
    </source>
</evidence>
<keyword evidence="4" id="KW-0677">Repeat</keyword>
<reference evidence="12" key="1">
    <citation type="journal article" date="2023" name="Mol. Biol. Evol.">
        <title>Third-Generation Sequencing Reveals the Adaptive Role of the Epigenome in Three Deep-Sea Polychaetes.</title>
        <authorList>
            <person name="Perez M."/>
            <person name="Aroh O."/>
            <person name="Sun Y."/>
            <person name="Lan Y."/>
            <person name="Juniper S.K."/>
            <person name="Young C.R."/>
            <person name="Angers B."/>
            <person name="Qian P.Y."/>
        </authorList>
    </citation>
    <scope>NUCLEOTIDE SEQUENCE</scope>
    <source>
        <strain evidence="12">P08H-3</strain>
    </source>
</reference>
<evidence type="ECO:0000259" key="11">
    <source>
        <dbReference type="PROSITE" id="PS51061"/>
    </source>
</evidence>
<dbReference type="GO" id="GO:0005634">
    <property type="term" value="C:nucleus"/>
    <property type="evidence" value="ECO:0007669"/>
    <property type="project" value="UniProtKB-SubCell"/>
</dbReference>
<sequence>MNQPRPTYTRGTYQSYGLPADGSQAHNMYGFYDNAHGPKHFHGANRDMNGFHHYETRGYQQQSSYYASNSQPGYEQYYYQEMSNSYCQEYRPRNQRRRGRGRGGPRGGGSRTNTYERRNPPQNPLPRPPTEPVGGVQNGHVSFSDLSESDTPDRLQSSVTTSHEKNCNTRQPNTKTHHRYNPDRSSNSHPRSESRKSGNGNYREQGPRGRGSRQFTHGGDYNFRQGTQEDIESQRGAMIEELHSNSYECMVCCDVIRHEVAVWSCTNCYRIYHLRCIKKWARSSMAAEGKVTNPDVNRQDTPHSCGEVCGKQRPHDCTHPCNIQTVKCCQPSSVKCTQTCEKVLNCGRHQCQQLCHQGQCEPCDVEITQVCFCGKSSRTVLCGSAESFESSYSCKLICDRKLSCDNHSCDKICHPGPCDDCMVLPSRVTHCPCGKVKLMDMADVCERTSCMDPVPTCGNICNKELSCGPKEGPHHLCERKCHTGSCGPCQGKSEVTCRCGRFTNEVTCEEAATYTEENPYLCEIRCNKKRLCGRHKCGKLCCVDTEHKCDQICGRKLSCGLHRCEEPCHRGNCPTCWQVSFDELHCHCGLQVIFPPIPCGTKAPECTQPCTRSQACGHPVRHNCHVEEQCPPCTELTEKWCYGRHELRRNIYCYQKEVSCGMPCNKTLPCGLHKCQKPCHKGECLGEGEICKQPCPQSRSQCGHPCGVSCHGSEPCPRVACKAEVILRCQCGNREEKTRCMMGGETDDNADYIRMETSMLAMTIANAQHGETVDISGLMKESNKRKTRRLECNSQCSIKERNKRLALALEIKNPDLSGKLGNPTYTAFLKDYAKQYTTFVASVEQELSKLVNVSQQSKQTKRSHAFKPMNGAQRRVVHELAEYYGCETQSYDEEPNKNVVATAYRGKCWHPTLSLTQLLQRELHPKGPTPIPHFGKEAQIRSNVEAQKQSTLVLGAWGKLRPTATPTTTNVLTSRPSSWSAATTATVSKATDCCGGASLGETKLKSLVKEKNQETSSSASQKDVIDYFDMDE</sequence>
<dbReference type="SUPFAM" id="SSF82708">
    <property type="entry name" value="R3H domain"/>
    <property type="match status" value="1"/>
</dbReference>
<evidence type="ECO:0000256" key="7">
    <source>
        <dbReference type="ARBA" id="ARBA00023015"/>
    </source>
</evidence>
<feature type="domain" description="R3H" evidence="11">
    <location>
        <begin position="837"/>
        <end position="905"/>
    </location>
</feature>
<accession>A0AAD9JE40</accession>
<feature type="compositionally biased region" description="Pro residues" evidence="10">
    <location>
        <begin position="121"/>
        <end position="131"/>
    </location>
</feature>
<evidence type="ECO:0000313" key="13">
    <source>
        <dbReference type="Proteomes" id="UP001208570"/>
    </source>
</evidence>
<keyword evidence="8" id="KW-0804">Transcription</keyword>
<dbReference type="AlphaFoldDB" id="A0AAD9JE40"/>
<keyword evidence="13" id="KW-1185">Reference proteome</keyword>
<dbReference type="GO" id="GO:0000977">
    <property type="term" value="F:RNA polymerase II transcription regulatory region sequence-specific DNA binding"/>
    <property type="evidence" value="ECO:0007669"/>
    <property type="project" value="TreeGrafter"/>
</dbReference>
<dbReference type="CDD" id="cd06008">
    <property type="entry name" value="NF-X1-zinc-finger"/>
    <property type="match status" value="5"/>
</dbReference>
<name>A0AAD9JE40_9ANNE</name>
<feature type="region of interest" description="Disordered" evidence="10">
    <location>
        <begin position="1008"/>
        <end position="1032"/>
    </location>
</feature>
<dbReference type="PANTHER" id="PTHR12360">
    <property type="entry name" value="NUCLEAR TRANSCRIPTION FACTOR, X-BOX BINDING 1 NFX1"/>
    <property type="match status" value="1"/>
</dbReference>
<evidence type="ECO:0000256" key="10">
    <source>
        <dbReference type="SAM" id="MobiDB-lite"/>
    </source>
</evidence>
<evidence type="ECO:0000256" key="5">
    <source>
        <dbReference type="ARBA" id="ARBA00022771"/>
    </source>
</evidence>
<dbReference type="InterPro" id="IPR001374">
    <property type="entry name" value="R3H_dom"/>
</dbReference>
<evidence type="ECO:0000313" key="12">
    <source>
        <dbReference type="EMBL" id="KAK2151261.1"/>
    </source>
</evidence>
<dbReference type="InterPro" id="IPR000967">
    <property type="entry name" value="Znf_NFX1"/>
</dbReference>
<evidence type="ECO:0000256" key="6">
    <source>
        <dbReference type="ARBA" id="ARBA00022833"/>
    </source>
</evidence>
<keyword evidence="3" id="KW-0479">Metal-binding</keyword>
<comment type="similarity">
    <text evidence="2">Belongs to the NFX1 family.</text>
</comment>
<dbReference type="GO" id="GO:0000981">
    <property type="term" value="F:DNA-binding transcription factor activity, RNA polymerase II-specific"/>
    <property type="evidence" value="ECO:0007669"/>
    <property type="project" value="TreeGrafter"/>
</dbReference>
<dbReference type="EMBL" id="JAODUP010000369">
    <property type="protein sequence ID" value="KAK2151261.1"/>
    <property type="molecule type" value="Genomic_DNA"/>
</dbReference>
<proteinExistence type="inferred from homology"/>
<gene>
    <name evidence="12" type="ORF">LSH36_369g03026</name>
</gene>
<dbReference type="Pfam" id="PF01424">
    <property type="entry name" value="R3H"/>
    <property type="match status" value="1"/>
</dbReference>
<dbReference type="SMART" id="SM00393">
    <property type="entry name" value="R3H"/>
    <property type="match status" value="1"/>
</dbReference>
<protein>
    <recommendedName>
        <fullName evidence="11">R3H domain-containing protein</fullName>
    </recommendedName>
</protein>
<dbReference type="GO" id="GO:0000122">
    <property type="term" value="P:negative regulation of transcription by RNA polymerase II"/>
    <property type="evidence" value="ECO:0007669"/>
    <property type="project" value="TreeGrafter"/>
</dbReference>